<dbReference type="InterPro" id="IPR008135">
    <property type="entry name" value="Competence-induced_CinA"/>
</dbReference>
<evidence type="ECO:0000313" key="4">
    <source>
        <dbReference type="Proteomes" id="UP001163687"/>
    </source>
</evidence>
<name>A0AA35G9Q3_9FIRM</name>
<dbReference type="SUPFAM" id="SSF142433">
    <property type="entry name" value="CinA-like"/>
    <property type="match status" value="1"/>
</dbReference>
<sequence>MRAELVFVGTELLLGEILNTNAQYLSRRLAELGVDVYYQVTVGDNPERLEGALRQAIGRADVVLTSGGLGPTDDDLTREVAAALSGRPLREDPAVLAEIAAWFERAGRPMTANNRRQAMVPEGATVLPNPVGTAPGLIVPVGEPRQPGGEPPALVLMPGPPPELTRMFEDHVVPYLTRRMGGTPLRLFTRTLRFCGIGESALADAVQDILAAQTDPTIAPYAKPGEVHLRLATKAADAAIAEARFAPVVEAIRQRVGQHLFGTDETTLEQAVGDLLRQRGWTLALAESCTGGLVAKRITDVPGSSAYFLAGYVTYSNAAKMDVLGVPAETLAQHGAVSEATVRAMAEGARRRSGATVAVSVSGIAGPGGGTPEKPVGTVWIGLAYPGGVRARQFLFRGSRDHIRQVTAQYALAYLWAHLREGR</sequence>
<dbReference type="EMBL" id="AP025628">
    <property type="protein sequence ID" value="BDG60529.1"/>
    <property type="molecule type" value="Genomic_DNA"/>
</dbReference>
<dbReference type="InterPro" id="IPR041424">
    <property type="entry name" value="CinA_KH"/>
</dbReference>
<evidence type="ECO:0000259" key="2">
    <source>
        <dbReference type="SMART" id="SM00852"/>
    </source>
</evidence>
<dbReference type="Gene3D" id="3.40.980.10">
    <property type="entry name" value="MoaB/Mog-like domain"/>
    <property type="match status" value="1"/>
</dbReference>
<dbReference type="HAMAP" id="MF_00226_B">
    <property type="entry name" value="CinA_B"/>
    <property type="match status" value="1"/>
</dbReference>
<keyword evidence="4" id="KW-1185">Reference proteome</keyword>
<dbReference type="InterPro" id="IPR008136">
    <property type="entry name" value="CinA_C"/>
</dbReference>
<dbReference type="SMART" id="SM00852">
    <property type="entry name" value="MoCF_biosynth"/>
    <property type="match status" value="1"/>
</dbReference>
<accession>A0AA35G9Q3</accession>
<evidence type="ECO:0000256" key="1">
    <source>
        <dbReference type="HAMAP-Rule" id="MF_00226"/>
    </source>
</evidence>
<gene>
    <name evidence="1 3" type="primary">cinA</name>
    <name evidence="3" type="ORF">caldi_16190</name>
</gene>
<organism evidence="3 4">
    <name type="scientific">Caldinitratiruptor microaerophilus</name>
    <dbReference type="NCBI Taxonomy" id="671077"/>
    <lineage>
        <taxon>Bacteria</taxon>
        <taxon>Bacillati</taxon>
        <taxon>Bacillota</taxon>
        <taxon>Clostridia</taxon>
        <taxon>Eubacteriales</taxon>
        <taxon>Symbiobacteriaceae</taxon>
        <taxon>Caldinitratiruptor</taxon>
    </lineage>
</organism>
<dbReference type="Pfam" id="PF18146">
    <property type="entry name" value="CinA_KH"/>
    <property type="match status" value="1"/>
</dbReference>
<dbReference type="RefSeq" id="WP_264844550.1">
    <property type="nucleotide sequence ID" value="NZ_AP025628.1"/>
</dbReference>
<feature type="domain" description="MoaB/Mog" evidence="2">
    <location>
        <begin position="4"/>
        <end position="179"/>
    </location>
</feature>
<dbReference type="NCBIfam" id="NF001813">
    <property type="entry name" value="PRK00549.1"/>
    <property type="match status" value="1"/>
</dbReference>
<evidence type="ECO:0000313" key="3">
    <source>
        <dbReference type="EMBL" id="BDG60529.1"/>
    </source>
</evidence>
<dbReference type="InterPro" id="IPR001453">
    <property type="entry name" value="MoaB/Mog_dom"/>
</dbReference>
<proteinExistence type="inferred from homology"/>
<dbReference type="NCBIfam" id="TIGR00200">
    <property type="entry name" value="cinA_nterm"/>
    <property type="match status" value="1"/>
</dbReference>
<protein>
    <recommendedName>
        <fullName evidence="1">Putative competence-damage inducible protein</fullName>
    </recommendedName>
</protein>
<reference evidence="3" key="1">
    <citation type="submission" date="2022-03" db="EMBL/GenBank/DDBJ databases">
        <title>Complete genome sequence of Caldinitratiruptor microaerophilus.</title>
        <authorList>
            <person name="Mukaiyama R."/>
            <person name="Nishiyama T."/>
            <person name="Ueda K."/>
        </authorList>
    </citation>
    <scope>NUCLEOTIDE SEQUENCE</scope>
    <source>
        <strain evidence="3">JCM 16183</strain>
    </source>
</reference>
<dbReference type="Gene3D" id="3.90.950.20">
    <property type="entry name" value="CinA-like"/>
    <property type="match status" value="1"/>
</dbReference>
<dbReference type="CDD" id="cd00885">
    <property type="entry name" value="cinA"/>
    <property type="match status" value="1"/>
</dbReference>
<dbReference type="Gene3D" id="3.30.70.2860">
    <property type="match status" value="1"/>
</dbReference>
<dbReference type="InterPro" id="IPR036425">
    <property type="entry name" value="MoaB/Mog-like_dom_sf"/>
</dbReference>
<dbReference type="InterPro" id="IPR050101">
    <property type="entry name" value="CinA"/>
</dbReference>
<dbReference type="PANTHER" id="PTHR13939:SF0">
    <property type="entry name" value="NMN AMIDOHYDROLASE-LIKE PROTEIN YFAY"/>
    <property type="match status" value="1"/>
</dbReference>
<dbReference type="PIRSF" id="PIRSF006728">
    <property type="entry name" value="CinA"/>
    <property type="match status" value="1"/>
</dbReference>
<dbReference type="PANTHER" id="PTHR13939">
    <property type="entry name" value="NICOTINAMIDE-NUCLEOTIDE AMIDOHYDROLASE PNCC"/>
    <property type="match status" value="1"/>
</dbReference>
<comment type="similarity">
    <text evidence="1">Belongs to the CinA family.</text>
</comment>
<dbReference type="InterPro" id="IPR036653">
    <property type="entry name" value="CinA-like_C"/>
</dbReference>
<dbReference type="Proteomes" id="UP001163687">
    <property type="component" value="Chromosome"/>
</dbReference>
<dbReference type="Pfam" id="PF02464">
    <property type="entry name" value="CinA"/>
    <property type="match status" value="1"/>
</dbReference>
<dbReference type="KEGG" id="cmic:caldi_16190"/>
<dbReference type="NCBIfam" id="TIGR00199">
    <property type="entry name" value="PncC_domain"/>
    <property type="match status" value="1"/>
</dbReference>
<dbReference type="Pfam" id="PF00994">
    <property type="entry name" value="MoCF_biosynth"/>
    <property type="match status" value="1"/>
</dbReference>
<dbReference type="AlphaFoldDB" id="A0AA35G9Q3"/>
<dbReference type="SUPFAM" id="SSF53218">
    <property type="entry name" value="Molybdenum cofactor biosynthesis proteins"/>
    <property type="match status" value="1"/>
</dbReference>